<evidence type="ECO:0000259" key="1">
    <source>
        <dbReference type="Pfam" id="PF13847"/>
    </source>
</evidence>
<keyword evidence="3" id="KW-1185">Reference proteome</keyword>
<dbReference type="Proteomes" id="UP000219689">
    <property type="component" value="Unassembled WGS sequence"/>
</dbReference>
<dbReference type="CDD" id="cd02440">
    <property type="entry name" value="AdoMet_MTases"/>
    <property type="match status" value="1"/>
</dbReference>
<dbReference type="InterPro" id="IPR029063">
    <property type="entry name" value="SAM-dependent_MTases_sf"/>
</dbReference>
<dbReference type="InterPro" id="IPR025714">
    <property type="entry name" value="Methyltranfer_dom"/>
</dbReference>
<protein>
    <recommendedName>
        <fullName evidence="1">Methyltransferase domain-containing protein</fullName>
    </recommendedName>
</protein>
<organism evidence="2 3">
    <name type="scientific">Natrinema ejinorense</name>
    <dbReference type="NCBI Taxonomy" id="373386"/>
    <lineage>
        <taxon>Archaea</taxon>
        <taxon>Methanobacteriati</taxon>
        <taxon>Methanobacteriota</taxon>
        <taxon>Stenosarchaea group</taxon>
        <taxon>Halobacteria</taxon>
        <taxon>Halobacteriales</taxon>
        <taxon>Natrialbaceae</taxon>
        <taxon>Natrinema</taxon>
    </lineage>
</organism>
<dbReference type="InterPro" id="IPR050447">
    <property type="entry name" value="Erg6_SMT_methyltransf"/>
</dbReference>
<dbReference type="AlphaFoldDB" id="A0A2A5QRW2"/>
<dbReference type="PANTHER" id="PTHR44068:SF11">
    <property type="entry name" value="GERANYL DIPHOSPHATE 2-C-METHYLTRANSFERASE"/>
    <property type="match status" value="1"/>
</dbReference>
<accession>A0A2A5QRW2</accession>
<proteinExistence type="predicted"/>
<name>A0A2A5QRW2_9EURY</name>
<dbReference type="Pfam" id="PF13847">
    <property type="entry name" value="Methyltransf_31"/>
    <property type="match status" value="1"/>
</dbReference>
<dbReference type="EMBL" id="NXNI01000001">
    <property type="protein sequence ID" value="PCR89577.1"/>
    <property type="molecule type" value="Genomic_DNA"/>
</dbReference>
<gene>
    <name evidence="2" type="ORF">CP557_02935</name>
</gene>
<sequence length="299" mass="33966">MENFKWSLYDITNMGNSKKTNEEIQKFFTDAGDVFDTYMEEKGHSNIHYGYAAENGNAKTDGDGTNELNRKLAETVDISADNRVLFCGCGVGGPAIWAAKNLGTESIGINIVGHQLEQARENAREEGVADRTEFRYDDLTKMQTVEDDSIDVVWAIEAVVYAENKGDFLTEARRVLGDDGRLVIAEGFKAKRYPSTEEEQMLRQLEEGWSVPNIVYIDDFTRDMESKGLQNVEVEDITENIMPFAKSNALGRHYLYLIKLQKKLNLMPEKKANHLLNLANQYHVFRRRILTYNIVSATV</sequence>
<evidence type="ECO:0000313" key="2">
    <source>
        <dbReference type="EMBL" id="PCR89577.1"/>
    </source>
</evidence>
<dbReference type="Gene3D" id="3.40.50.150">
    <property type="entry name" value="Vaccinia Virus protein VP39"/>
    <property type="match status" value="1"/>
</dbReference>
<evidence type="ECO:0000313" key="3">
    <source>
        <dbReference type="Proteomes" id="UP000219689"/>
    </source>
</evidence>
<dbReference type="SUPFAM" id="SSF53335">
    <property type="entry name" value="S-adenosyl-L-methionine-dependent methyltransferases"/>
    <property type="match status" value="1"/>
</dbReference>
<feature type="domain" description="Methyltransferase" evidence="1">
    <location>
        <begin position="80"/>
        <end position="194"/>
    </location>
</feature>
<dbReference type="PANTHER" id="PTHR44068">
    <property type="entry name" value="ZGC:194242"/>
    <property type="match status" value="1"/>
</dbReference>
<comment type="caution">
    <text evidence="2">The sequence shown here is derived from an EMBL/GenBank/DDBJ whole genome shotgun (WGS) entry which is preliminary data.</text>
</comment>
<reference evidence="2 3" key="1">
    <citation type="submission" date="2017-09" db="EMBL/GenBank/DDBJ databases">
        <title>Genome sequences of Natrinema ejinorence JCM 13890T.</title>
        <authorList>
            <person name="Roh S.W."/>
            <person name="Kim Y.B."/>
            <person name="Kim J.Y."/>
        </authorList>
    </citation>
    <scope>NUCLEOTIDE SEQUENCE [LARGE SCALE GENOMIC DNA]</scope>
    <source>
        <strain evidence="2 3">JCM 13890</strain>
    </source>
</reference>